<reference evidence="10 11" key="1">
    <citation type="journal article" date="2012" name="J. Bacteriol.">
        <title>Draft Genome Sequence of the Soil Bacterium Burkholderia terrae Strain BS001, Which Interacts with Fungal Surface Structures.</title>
        <authorList>
            <person name="Nazir R."/>
            <person name="Hansen M.A."/>
            <person name="Sorensen S."/>
            <person name="van Elsas J.D."/>
        </authorList>
    </citation>
    <scope>NUCLEOTIDE SEQUENCE [LARGE SCALE GENOMIC DNA]</scope>
    <source>
        <strain evidence="10 11">BS001</strain>
    </source>
</reference>
<dbReference type="PROSITE" id="PS00557">
    <property type="entry name" value="FMN_HYDROXY_ACID_DH_1"/>
    <property type="match status" value="1"/>
</dbReference>
<dbReference type="GeneID" id="55535215"/>
<accession>A0AAN1JJC8</accession>
<dbReference type="PANTHER" id="PTHR10578">
    <property type="entry name" value="S -2-HYDROXY-ACID OXIDASE-RELATED"/>
    <property type="match status" value="1"/>
</dbReference>
<keyword evidence="11" id="KW-1185">Reference proteome</keyword>
<keyword evidence="3 7" id="KW-0288">FMN</keyword>
<dbReference type="InterPro" id="IPR008259">
    <property type="entry name" value="FMN_hydac_DH_AS"/>
</dbReference>
<dbReference type="InterPro" id="IPR037396">
    <property type="entry name" value="FMN_HAD"/>
</dbReference>
<evidence type="ECO:0000313" key="9">
    <source>
        <dbReference type="EMBL" id="AUT75081.1"/>
    </source>
</evidence>
<feature type="binding site" evidence="7">
    <location>
        <position position="155"/>
    </location>
    <ligand>
        <name>FMN</name>
        <dbReference type="ChEBI" id="CHEBI:58210"/>
    </ligand>
</feature>
<feature type="binding site" evidence="7">
    <location>
        <position position="128"/>
    </location>
    <ligand>
        <name>FMN</name>
        <dbReference type="ChEBI" id="CHEBI:58210"/>
    </ligand>
</feature>
<evidence type="ECO:0000313" key="12">
    <source>
        <dbReference type="Proteomes" id="UP000236649"/>
    </source>
</evidence>
<dbReference type="Proteomes" id="UP000004980">
    <property type="component" value="Unassembled WGS sequence"/>
</dbReference>
<evidence type="ECO:0000256" key="6">
    <source>
        <dbReference type="PIRSR" id="PIRSR000138-1"/>
    </source>
</evidence>
<evidence type="ECO:0000256" key="5">
    <source>
        <dbReference type="ARBA" id="ARBA00024042"/>
    </source>
</evidence>
<comment type="similarity">
    <text evidence="5">Belongs to the FMN-dependent alpha-hydroxy acid dehydrogenase family.</text>
</comment>
<feature type="binding site" evidence="7">
    <location>
        <position position="164"/>
    </location>
    <ligand>
        <name>glyoxylate</name>
        <dbReference type="ChEBI" id="CHEBI:36655"/>
    </ligand>
</feature>
<feature type="binding site" evidence="7">
    <location>
        <position position="107"/>
    </location>
    <ligand>
        <name>FMN</name>
        <dbReference type="ChEBI" id="CHEBI:58210"/>
    </ligand>
</feature>
<dbReference type="PANTHER" id="PTHR10578:SF107">
    <property type="entry name" value="2-HYDROXYACID OXIDASE 1"/>
    <property type="match status" value="1"/>
</dbReference>
<feature type="active site" description="Proton acceptor" evidence="6">
    <location>
        <position position="273"/>
    </location>
</feature>
<dbReference type="GO" id="GO:0009060">
    <property type="term" value="P:aerobic respiration"/>
    <property type="evidence" value="ECO:0007669"/>
    <property type="project" value="TreeGrafter"/>
</dbReference>
<evidence type="ECO:0000313" key="11">
    <source>
        <dbReference type="Proteomes" id="UP000004980"/>
    </source>
</evidence>
<dbReference type="EMBL" id="CP026107">
    <property type="protein sequence ID" value="AUT75081.1"/>
    <property type="molecule type" value="Genomic_DNA"/>
</dbReference>
<dbReference type="EMBL" id="AKAU01000319">
    <property type="protein sequence ID" value="EIM93267.1"/>
    <property type="molecule type" value="Genomic_DNA"/>
</dbReference>
<evidence type="ECO:0000256" key="4">
    <source>
        <dbReference type="ARBA" id="ARBA00023002"/>
    </source>
</evidence>
<feature type="binding site" evidence="7">
    <location>
        <position position="130"/>
    </location>
    <ligand>
        <name>FMN</name>
        <dbReference type="ChEBI" id="CHEBI:58210"/>
    </ligand>
</feature>
<feature type="binding site" evidence="7">
    <location>
        <position position="271"/>
    </location>
    <ligand>
        <name>FMN</name>
        <dbReference type="ChEBI" id="CHEBI:58210"/>
    </ligand>
</feature>
<feature type="binding site" evidence="7">
    <location>
        <position position="273"/>
    </location>
    <ligand>
        <name>glyoxylate</name>
        <dbReference type="ChEBI" id="CHEBI:36655"/>
    </ligand>
</feature>
<dbReference type="InterPro" id="IPR000262">
    <property type="entry name" value="FMN-dep_DH"/>
</dbReference>
<evidence type="ECO:0000256" key="2">
    <source>
        <dbReference type="ARBA" id="ARBA00022630"/>
    </source>
</evidence>
<gene>
    <name evidence="9" type="ORF">C2L64_43710</name>
    <name evidence="10" type="ORF">WQE_50845</name>
</gene>
<dbReference type="SUPFAM" id="SSF51395">
    <property type="entry name" value="FMN-linked oxidoreductases"/>
    <property type="match status" value="1"/>
</dbReference>
<feature type="binding site" evidence="7">
    <location>
        <position position="249"/>
    </location>
    <ligand>
        <name>FMN</name>
        <dbReference type="ChEBI" id="CHEBI:58210"/>
    </ligand>
</feature>
<dbReference type="RefSeq" id="WP_009771483.1">
    <property type="nucleotide sequence ID" value="NZ_AKAU01000319.1"/>
</dbReference>
<dbReference type="InterPro" id="IPR013785">
    <property type="entry name" value="Aldolase_TIM"/>
</dbReference>
<feature type="binding site" evidence="7">
    <location>
        <position position="25"/>
    </location>
    <ligand>
        <name>glyoxylate</name>
        <dbReference type="ChEBI" id="CHEBI:36655"/>
    </ligand>
</feature>
<keyword evidence="4" id="KW-0560">Oxidoreductase</keyword>
<name>A0AAN1JJC8_9BURK</name>
<evidence type="ECO:0000259" key="8">
    <source>
        <dbReference type="PROSITE" id="PS51349"/>
    </source>
</evidence>
<evidence type="ECO:0000256" key="7">
    <source>
        <dbReference type="PIRSR" id="PIRSR000138-2"/>
    </source>
</evidence>
<dbReference type="Proteomes" id="UP000236649">
    <property type="component" value="Chromosome 3"/>
</dbReference>
<proteinExistence type="inferred from homology"/>
<dbReference type="Gene3D" id="3.20.20.70">
    <property type="entry name" value="Aldolase class I"/>
    <property type="match status" value="1"/>
</dbReference>
<evidence type="ECO:0000256" key="3">
    <source>
        <dbReference type="ARBA" id="ARBA00022643"/>
    </source>
</evidence>
<reference evidence="9 12" key="2">
    <citation type="submission" date="2018-01" db="EMBL/GenBank/DDBJ databases">
        <title>Species boundaries and ecological features among Paraburkholderia terrae DSMZ17804T, P. hospita DSMZ17164T and P. caribensis DSMZ13236T.</title>
        <authorList>
            <person name="Pratama A.A."/>
        </authorList>
    </citation>
    <scope>NUCLEOTIDE SEQUENCE [LARGE SCALE GENOMIC DNA]</scope>
    <source>
        <strain evidence="9 12">DSM 17164</strain>
    </source>
</reference>
<dbReference type="GO" id="GO:0010181">
    <property type="term" value="F:FMN binding"/>
    <property type="evidence" value="ECO:0007669"/>
    <property type="project" value="InterPro"/>
</dbReference>
<dbReference type="Pfam" id="PF01070">
    <property type="entry name" value="FMN_dh"/>
    <property type="match status" value="1"/>
</dbReference>
<sequence>MSKPVNIADFRALAKKRLPKIVFDYLEGGAEDELGLKHNRDVYHAVRFQPRRLVDVSQRNLQTSLFGKPITAPLVIAPTGLNGIFWHDGDLALARAAGKFGIPFALSTASTASIERVAKAATGELWFQLYVVHRKLAELLVKRALNAGYTTLILTTDVGVNGKRERDMRNGFGMPMQYSLRTILDGALHPRWSFDLVRHGMPQLANFASADVKDTELQAALMSRQMDASFAWEDLQWLRDLWPHKLLIKGISRADDAQRCIALGADGVILSNHGGRQLDSAIAPFEALGETASRVAAPVLIDSGIRRGSDVVKAVATGAKAVLLGRATLYGLAAHGEQGVESVLSIMKSEIDTTLAQIGCADINRLSRDYLWTHASIEKTTLRTNTHACIES</sequence>
<feature type="binding site" evidence="7">
    <location>
        <begin position="78"/>
        <end position="80"/>
    </location>
    <ligand>
        <name>FMN</name>
        <dbReference type="ChEBI" id="CHEBI:58210"/>
    </ligand>
</feature>
<dbReference type="FunFam" id="3.20.20.70:FF:000029">
    <property type="entry name" value="L-lactate dehydrogenase"/>
    <property type="match status" value="1"/>
</dbReference>
<evidence type="ECO:0000256" key="1">
    <source>
        <dbReference type="ARBA" id="ARBA00001917"/>
    </source>
</evidence>
<dbReference type="KEGG" id="phs:C2L64_43710"/>
<evidence type="ECO:0000313" key="10">
    <source>
        <dbReference type="EMBL" id="EIM93267.1"/>
    </source>
</evidence>
<dbReference type="PROSITE" id="PS51349">
    <property type="entry name" value="FMN_HYDROXY_ACID_DH_2"/>
    <property type="match status" value="1"/>
</dbReference>
<feature type="binding site" evidence="7">
    <location>
        <position position="276"/>
    </location>
    <ligand>
        <name>glyoxylate</name>
        <dbReference type="ChEBI" id="CHEBI:36655"/>
    </ligand>
</feature>
<keyword evidence="2 7" id="KW-0285">Flavoprotein</keyword>
<dbReference type="GO" id="GO:0004459">
    <property type="term" value="F:L-lactate dehydrogenase (NAD+) activity"/>
    <property type="evidence" value="ECO:0007669"/>
    <property type="project" value="TreeGrafter"/>
</dbReference>
<dbReference type="GO" id="GO:0005886">
    <property type="term" value="C:plasma membrane"/>
    <property type="evidence" value="ECO:0007669"/>
    <property type="project" value="TreeGrafter"/>
</dbReference>
<feature type="domain" description="FMN hydroxy acid dehydrogenase" evidence="8">
    <location>
        <begin position="1"/>
        <end position="376"/>
    </location>
</feature>
<organism evidence="9 12">
    <name type="scientific">Paraburkholderia hospita</name>
    <dbReference type="NCBI Taxonomy" id="169430"/>
    <lineage>
        <taxon>Bacteria</taxon>
        <taxon>Pseudomonadati</taxon>
        <taxon>Pseudomonadota</taxon>
        <taxon>Betaproteobacteria</taxon>
        <taxon>Burkholderiales</taxon>
        <taxon>Burkholderiaceae</taxon>
        <taxon>Paraburkholderia</taxon>
    </lineage>
</organism>
<feature type="binding site" evidence="7">
    <location>
        <begin position="302"/>
        <end position="306"/>
    </location>
    <ligand>
        <name>FMN</name>
        <dbReference type="ChEBI" id="CHEBI:58210"/>
    </ligand>
</feature>
<feature type="binding site" evidence="7">
    <location>
        <begin position="325"/>
        <end position="326"/>
    </location>
    <ligand>
        <name>FMN</name>
        <dbReference type="ChEBI" id="CHEBI:58210"/>
    </ligand>
</feature>
<dbReference type="AlphaFoldDB" id="A0AAN1JJC8"/>
<comment type="cofactor">
    <cofactor evidence="1">
        <name>FMN</name>
        <dbReference type="ChEBI" id="CHEBI:58210"/>
    </cofactor>
</comment>
<protein>
    <submittedName>
        <fullName evidence="9 10">Mandelate dehydrogenase</fullName>
    </submittedName>
</protein>
<dbReference type="InterPro" id="IPR012133">
    <property type="entry name" value="Alpha-hydoxy_acid_DH_FMN"/>
</dbReference>
<dbReference type="PIRSF" id="PIRSF000138">
    <property type="entry name" value="Al-hdrx_acd_dh"/>
    <property type="match status" value="1"/>
</dbReference>